<dbReference type="Gene3D" id="3.80.10.10">
    <property type="entry name" value="Ribonuclease Inhibitor"/>
    <property type="match status" value="1"/>
</dbReference>
<organism evidence="1 2">
    <name type="scientific">Enhygromyxa salina</name>
    <dbReference type="NCBI Taxonomy" id="215803"/>
    <lineage>
        <taxon>Bacteria</taxon>
        <taxon>Pseudomonadati</taxon>
        <taxon>Myxococcota</taxon>
        <taxon>Polyangia</taxon>
        <taxon>Nannocystales</taxon>
        <taxon>Nannocystaceae</taxon>
        <taxon>Enhygromyxa</taxon>
    </lineage>
</organism>
<name>A0A0C1Z3D2_9BACT</name>
<evidence type="ECO:0000313" key="1">
    <source>
        <dbReference type="EMBL" id="KIG12109.1"/>
    </source>
</evidence>
<dbReference type="Proteomes" id="UP000031599">
    <property type="component" value="Unassembled WGS sequence"/>
</dbReference>
<sequence length="308" mass="34523">MEPSARNIELEAAALANLDDLDSWRVYADWLLSVGDPRGELVSLHLHQANAYRSERVAMADQLRAREQAYVDAWHAWAHDLDLLEVEPRFRRGFVESIKGPLSQLEGKLDQLFERDPIQRLNLREVEDDALVRLCERRPPWFERLRYLCVSGRVGPAGAAALAKNPLPKLERLNLLGNQIEAVACQHLAGLDTRVLGALTLTANLINDDALASLLGSKQRGQWRQLYLTGNPITAQGLARLADTDGFERLEALYLRNVNAKLADFEPLLDSAKLAKLTTLEVSSAGSWSARALSERMRARWGAGYRLR</sequence>
<accession>A0A0C1Z3D2</accession>
<comment type="caution">
    <text evidence="1">The sequence shown here is derived from an EMBL/GenBank/DDBJ whole genome shotgun (WGS) entry which is preliminary data.</text>
</comment>
<evidence type="ECO:0000313" key="2">
    <source>
        <dbReference type="Proteomes" id="UP000031599"/>
    </source>
</evidence>
<dbReference type="EMBL" id="JMCC02000150">
    <property type="protein sequence ID" value="KIG12109.1"/>
    <property type="molecule type" value="Genomic_DNA"/>
</dbReference>
<protein>
    <recommendedName>
        <fullName evidence="3">Leucine Rich repeats (2 copies)</fullName>
    </recommendedName>
</protein>
<dbReference type="SUPFAM" id="SSF52047">
    <property type="entry name" value="RNI-like"/>
    <property type="match status" value="1"/>
</dbReference>
<proteinExistence type="predicted"/>
<dbReference type="AlphaFoldDB" id="A0A0C1Z3D2"/>
<dbReference type="RefSeq" id="WP_052558383.1">
    <property type="nucleotide sequence ID" value="NZ_JMCC02000150.1"/>
</dbReference>
<reference evidence="1 2" key="1">
    <citation type="submission" date="2014-12" db="EMBL/GenBank/DDBJ databases">
        <title>Genome assembly of Enhygromyxa salina DSM 15201.</title>
        <authorList>
            <person name="Sharma G."/>
            <person name="Subramanian S."/>
        </authorList>
    </citation>
    <scope>NUCLEOTIDE SEQUENCE [LARGE SCALE GENOMIC DNA]</scope>
    <source>
        <strain evidence="1 2">DSM 15201</strain>
    </source>
</reference>
<gene>
    <name evidence="1" type="ORF">DB30_02024</name>
</gene>
<dbReference type="InterPro" id="IPR032675">
    <property type="entry name" value="LRR_dom_sf"/>
</dbReference>
<evidence type="ECO:0008006" key="3">
    <source>
        <dbReference type="Google" id="ProtNLM"/>
    </source>
</evidence>